<feature type="transmembrane region" description="Helical" evidence="2">
    <location>
        <begin position="168"/>
        <end position="188"/>
    </location>
</feature>
<feature type="compositionally biased region" description="Gly residues" evidence="1">
    <location>
        <begin position="382"/>
        <end position="398"/>
    </location>
</feature>
<proteinExistence type="predicted"/>
<organism evidence="3 4">
    <name type="scientific">Hymenobacter mellowenesis</name>
    <dbReference type="NCBI Taxonomy" id="3063995"/>
    <lineage>
        <taxon>Bacteria</taxon>
        <taxon>Pseudomonadati</taxon>
        <taxon>Bacteroidota</taxon>
        <taxon>Cytophagia</taxon>
        <taxon>Cytophagales</taxon>
        <taxon>Hymenobacteraceae</taxon>
        <taxon>Hymenobacter</taxon>
    </lineage>
</organism>
<feature type="transmembrane region" description="Helical" evidence="2">
    <location>
        <begin position="269"/>
        <end position="289"/>
    </location>
</feature>
<feature type="transmembrane region" description="Helical" evidence="2">
    <location>
        <begin position="54"/>
        <end position="75"/>
    </location>
</feature>
<gene>
    <name evidence="3" type="ORF">Q5H92_18515</name>
</gene>
<evidence type="ECO:0000256" key="2">
    <source>
        <dbReference type="SAM" id="Phobius"/>
    </source>
</evidence>
<keyword evidence="2" id="KW-0812">Transmembrane</keyword>
<evidence type="ECO:0000313" key="4">
    <source>
        <dbReference type="Proteomes" id="UP001167796"/>
    </source>
</evidence>
<feature type="transmembrane region" description="Helical" evidence="2">
    <location>
        <begin position="296"/>
        <end position="316"/>
    </location>
</feature>
<feature type="transmembrane region" description="Helical" evidence="2">
    <location>
        <begin position="81"/>
        <end position="99"/>
    </location>
</feature>
<keyword evidence="2" id="KW-0472">Membrane</keyword>
<sequence>MKIPAYNTDWAFNAALRGRVARWQRQQLVGAEQRAAIEAAYPLEYYQPAWPLRVGLFVFTCIGLALASGFSLMITGVNSPFGAGILFCAACFVLLEFLIKEQRFYHAGVDNALLYSGLASAAGLIYYAFSEYLWPLRGGYHLDLGASYLVLLLVLALLAAAALRYADALVTAAACLAALLLVALFGLNSQFGQMLLPFIMMAAAGGLLLLYRRLAQRLAGTYLADYYANCLLTLKVLGLVVLYLAGNYLVVREGNAELHHQFTSSQIPFAPVFYALTAGIPLVYIVLGLRRADRTLLLLGLLALAFSLFTLRHYRSLLPPEVAAVAAGVLLTALASALLRALRPARFGLTSLPDDEPRHFNLENLIQAQTAHAPDAPSTGGFEFGGGHSGGGGATGQF</sequence>
<feature type="transmembrane region" description="Helical" evidence="2">
    <location>
        <begin position="322"/>
        <end position="342"/>
    </location>
</feature>
<dbReference type="Proteomes" id="UP001167796">
    <property type="component" value="Unassembled WGS sequence"/>
</dbReference>
<feature type="transmembrane region" description="Helical" evidence="2">
    <location>
        <begin position="111"/>
        <end position="129"/>
    </location>
</feature>
<reference evidence="3" key="1">
    <citation type="submission" date="2023-07" db="EMBL/GenBank/DDBJ databases">
        <authorList>
            <person name="Kim M.K."/>
        </authorList>
    </citation>
    <scope>NUCLEOTIDE SEQUENCE</scope>
    <source>
        <strain evidence="3">M29</strain>
    </source>
</reference>
<feature type="transmembrane region" description="Helical" evidence="2">
    <location>
        <begin position="194"/>
        <end position="214"/>
    </location>
</feature>
<comment type="caution">
    <text evidence="3">The sequence shown here is derived from an EMBL/GenBank/DDBJ whole genome shotgun (WGS) entry which is preliminary data.</text>
</comment>
<protein>
    <recommendedName>
        <fullName evidence="5">DUF4401 domain-containing protein</fullName>
    </recommendedName>
</protein>
<feature type="transmembrane region" description="Helical" evidence="2">
    <location>
        <begin position="226"/>
        <end position="249"/>
    </location>
</feature>
<dbReference type="RefSeq" id="WP_305013044.1">
    <property type="nucleotide sequence ID" value="NZ_JAUQSX010000010.1"/>
</dbReference>
<evidence type="ECO:0000313" key="3">
    <source>
        <dbReference type="EMBL" id="MDO7848367.1"/>
    </source>
</evidence>
<keyword evidence="2" id="KW-1133">Transmembrane helix</keyword>
<feature type="region of interest" description="Disordered" evidence="1">
    <location>
        <begin position="373"/>
        <end position="398"/>
    </location>
</feature>
<evidence type="ECO:0008006" key="5">
    <source>
        <dbReference type="Google" id="ProtNLM"/>
    </source>
</evidence>
<dbReference type="EMBL" id="JAUQSX010000010">
    <property type="protein sequence ID" value="MDO7848367.1"/>
    <property type="molecule type" value="Genomic_DNA"/>
</dbReference>
<feature type="transmembrane region" description="Helical" evidence="2">
    <location>
        <begin position="141"/>
        <end position="161"/>
    </location>
</feature>
<evidence type="ECO:0000256" key="1">
    <source>
        <dbReference type="SAM" id="MobiDB-lite"/>
    </source>
</evidence>
<name>A0ABT9AES5_9BACT</name>
<accession>A0ABT9AES5</accession>
<keyword evidence="4" id="KW-1185">Reference proteome</keyword>